<feature type="transmembrane region" description="Helical" evidence="2">
    <location>
        <begin position="12"/>
        <end position="43"/>
    </location>
</feature>
<organism evidence="3 4">
    <name type="scientific">Adineta ricciae</name>
    <name type="common">Rotifer</name>
    <dbReference type="NCBI Taxonomy" id="249248"/>
    <lineage>
        <taxon>Eukaryota</taxon>
        <taxon>Metazoa</taxon>
        <taxon>Spiralia</taxon>
        <taxon>Gnathifera</taxon>
        <taxon>Rotifera</taxon>
        <taxon>Eurotatoria</taxon>
        <taxon>Bdelloidea</taxon>
        <taxon>Adinetida</taxon>
        <taxon>Adinetidae</taxon>
        <taxon>Adineta</taxon>
    </lineage>
</organism>
<proteinExistence type="predicted"/>
<evidence type="ECO:0000256" key="2">
    <source>
        <dbReference type="SAM" id="Phobius"/>
    </source>
</evidence>
<feature type="region of interest" description="Disordered" evidence="1">
    <location>
        <begin position="84"/>
        <end position="129"/>
    </location>
</feature>
<protein>
    <submittedName>
        <fullName evidence="3">Uncharacterized protein</fullName>
    </submittedName>
</protein>
<keyword evidence="2" id="KW-0472">Membrane</keyword>
<reference evidence="3" key="1">
    <citation type="submission" date="2021-02" db="EMBL/GenBank/DDBJ databases">
        <authorList>
            <person name="Nowell W R."/>
        </authorList>
    </citation>
    <scope>NUCLEOTIDE SEQUENCE</scope>
</reference>
<evidence type="ECO:0000313" key="4">
    <source>
        <dbReference type="Proteomes" id="UP000663828"/>
    </source>
</evidence>
<keyword evidence="4" id="KW-1185">Reference proteome</keyword>
<keyword evidence="2" id="KW-0812">Transmembrane</keyword>
<dbReference type="Proteomes" id="UP000663828">
    <property type="component" value="Unassembled WGS sequence"/>
</dbReference>
<gene>
    <name evidence="3" type="ORF">XAT740_LOCUS6908</name>
</gene>
<comment type="caution">
    <text evidence="3">The sequence shown here is derived from an EMBL/GenBank/DDBJ whole genome shotgun (WGS) entry which is preliminary data.</text>
</comment>
<keyword evidence="2" id="KW-1133">Transmembrane helix</keyword>
<sequence>MSSSSNSTASAGAVAAVIIGGILGSLCCIACCVGSIVGAIILIKYFNKQTTVVNSGMVLEPYPARPPYTSNYDHYASSYPMKNQTPAYPLNDQPPAYSINNQPPEYRSEKSQILSPHSASEVKIMETST</sequence>
<evidence type="ECO:0000256" key="1">
    <source>
        <dbReference type="SAM" id="MobiDB-lite"/>
    </source>
</evidence>
<evidence type="ECO:0000313" key="3">
    <source>
        <dbReference type="EMBL" id="CAF0879185.1"/>
    </source>
</evidence>
<accession>A0A813Y1E0</accession>
<dbReference type="AlphaFoldDB" id="A0A813Y1E0"/>
<name>A0A813Y1E0_ADIRI</name>
<dbReference type="EMBL" id="CAJNOR010000320">
    <property type="protein sequence ID" value="CAF0879185.1"/>
    <property type="molecule type" value="Genomic_DNA"/>
</dbReference>